<feature type="transmembrane region" description="Helical" evidence="2">
    <location>
        <begin position="308"/>
        <end position="326"/>
    </location>
</feature>
<feature type="transmembrane region" description="Helical" evidence="2">
    <location>
        <begin position="279"/>
        <end position="302"/>
    </location>
</feature>
<keyword evidence="2" id="KW-0812">Transmembrane</keyword>
<sequence length="349" mass="39433">KKKKIGEGSINKKKKKKKVFVPFCRFEIMFDNNPVNREAYDWLALSVLVHETLLIPRFWFLYYDWQLGKDLNKLAWKQQLYLGRLRVREMGKDDVAQNRQPLFIPSHNSTSLGLNPTRSNTNTTAIAIATANTSKNFEIATSIELEPKSEIEPEPEPEPEPKTEVEINVDVDVVEVEVEAGLNALEKENVIAISEIPSPSELPPLSLLVATTMTMTLETATADTYHSARHGKVLARPDASSIRCSSSGSGSSGVGESENGSDTTRWTLRYRKYLGNTRFMLFVLALYFITFLGVAAILQFFVDYHDTSVLASLYASFTSIVILVCGSKITRCHDLFEIQSYYYYLYIQK</sequence>
<organism evidence="3 4">
    <name type="scientific">Reticulomyxa filosa</name>
    <dbReference type="NCBI Taxonomy" id="46433"/>
    <lineage>
        <taxon>Eukaryota</taxon>
        <taxon>Sar</taxon>
        <taxon>Rhizaria</taxon>
        <taxon>Retaria</taxon>
        <taxon>Foraminifera</taxon>
        <taxon>Monothalamids</taxon>
        <taxon>Reticulomyxidae</taxon>
        <taxon>Reticulomyxa</taxon>
    </lineage>
</organism>
<feature type="compositionally biased region" description="Low complexity" evidence="1">
    <location>
        <begin position="240"/>
        <end position="261"/>
    </location>
</feature>
<keyword evidence="2" id="KW-1133">Transmembrane helix</keyword>
<dbReference type="Proteomes" id="UP000023152">
    <property type="component" value="Unassembled WGS sequence"/>
</dbReference>
<reference evidence="3 4" key="1">
    <citation type="journal article" date="2013" name="Curr. Biol.">
        <title>The Genome of the Foraminiferan Reticulomyxa filosa.</title>
        <authorList>
            <person name="Glockner G."/>
            <person name="Hulsmann N."/>
            <person name="Schleicher M."/>
            <person name="Noegel A.A."/>
            <person name="Eichinger L."/>
            <person name="Gallinger C."/>
            <person name="Pawlowski J."/>
            <person name="Sierra R."/>
            <person name="Euteneuer U."/>
            <person name="Pillet L."/>
            <person name="Moustafa A."/>
            <person name="Platzer M."/>
            <person name="Groth M."/>
            <person name="Szafranski K."/>
            <person name="Schliwa M."/>
        </authorList>
    </citation>
    <scope>NUCLEOTIDE SEQUENCE [LARGE SCALE GENOMIC DNA]</scope>
</reference>
<keyword evidence="4" id="KW-1185">Reference proteome</keyword>
<accession>X6N0V2</accession>
<feature type="non-terminal residue" evidence="3">
    <location>
        <position position="1"/>
    </location>
</feature>
<comment type="caution">
    <text evidence="3">The sequence shown here is derived from an EMBL/GenBank/DDBJ whole genome shotgun (WGS) entry which is preliminary data.</text>
</comment>
<keyword evidence="2" id="KW-0472">Membrane</keyword>
<evidence type="ECO:0000313" key="3">
    <source>
        <dbReference type="EMBL" id="ETO18947.1"/>
    </source>
</evidence>
<proteinExistence type="predicted"/>
<gene>
    <name evidence="3" type="ORF">RFI_18296</name>
</gene>
<dbReference type="AlphaFoldDB" id="X6N0V2"/>
<evidence type="ECO:0000256" key="1">
    <source>
        <dbReference type="SAM" id="MobiDB-lite"/>
    </source>
</evidence>
<evidence type="ECO:0000313" key="4">
    <source>
        <dbReference type="Proteomes" id="UP000023152"/>
    </source>
</evidence>
<protein>
    <submittedName>
        <fullName evidence="3">Uncharacterized protein</fullName>
    </submittedName>
</protein>
<name>X6N0V2_RETFI</name>
<feature type="region of interest" description="Disordered" evidence="1">
    <location>
        <begin position="237"/>
        <end position="262"/>
    </location>
</feature>
<dbReference type="EMBL" id="ASPP01014205">
    <property type="protein sequence ID" value="ETO18947.1"/>
    <property type="molecule type" value="Genomic_DNA"/>
</dbReference>
<evidence type="ECO:0000256" key="2">
    <source>
        <dbReference type="SAM" id="Phobius"/>
    </source>
</evidence>